<reference evidence="2 3" key="1">
    <citation type="submission" date="2017-08" db="EMBL/GenBank/DDBJ databases">
        <title>Characterization and complete genome sequence of novel bacteriophage infecting the causal agent of bacterial fruit blotch, Acidovorax citrulli.</title>
        <authorList>
            <person name="Midani A.R."/>
            <person name="Park S.-H."/>
            <person name="Choi T.-J."/>
        </authorList>
    </citation>
    <scope>NUCLEOTIDE SEQUENCE [LARGE SCALE GENOMIC DNA]</scope>
</reference>
<keyword evidence="3" id="KW-1185">Reference proteome</keyword>
<name>A0A218M396_9CAUD</name>
<dbReference type="Proteomes" id="UP000224101">
    <property type="component" value="Segment"/>
</dbReference>
<feature type="domain" description="DUF7448" evidence="1">
    <location>
        <begin position="19"/>
        <end position="125"/>
    </location>
</feature>
<dbReference type="InterPro" id="IPR055871">
    <property type="entry name" value="DUF7448"/>
</dbReference>
<dbReference type="EMBL" id="KY979132">
    <property type="protein sequence ID" value="ASD50511.1"/>
    <property type="molecule type" value="Genomic_DNA"/>
</dbReference>
<evidence type="ECO:0000259" key="1">
    <source>
        <dbReference type="Pfam" id="PF24240"/>
    </source>
</evidence>
<accession>A0A218M396</accession>
<dbReference type="RefSeq" id="YP_009609830.1">
    <property type="nucleotide sequence ID" value="NC_041997.1"/>
</dbReference>
<dbReference type="GeneID" id="40085915"/>
<sequence>MSYLCKKQHKSNFAALRGLVIEKIEGLEVDSERVEFHTACGRLFQMYHEQNCCEHVYIADVVGDVYDLVKSPITMAEESSREATIPEEVYESGTWTFYKLATIKGYVDIRWLGKSNGYYGEGVSFFEVKGE</sequence>
<dbReference type="KEGG" id="vg:40085915"/>
<evidence type="ECO:0000313" key="2">
    <source>
        <dbReference type="EMBL" id="ASD50511.1"/>
    </source>
</evidence>
<organism evidence="2 3">
    <name type="scientific">Acidovorax phage ACP17</name>
    <dbReference type="NCBI Taxonomy" id="2010329"/>
    <lineage>
        <taxon>Viruses</taxon>
        <taxon>Duplodnaviria</taxon>
        <taxon>Heunggongvirae</taxon>
        <taxon>Uroviricota</taxon>
        <taxon>Caudoviricetes</taxon>
        <taxon>Busanvirus</taxon>
        <taxon>Busanvirus ACP17</taxon>
    </lineage>
</organism>
<proteinExistence type="predicted"/>
<dbReference type="Pfam" id="PF24240">
    <property type="entry name" value="DUF7448"/>
    <property type="match status" value="1"/>
</dbReference>
<evidence type="ECO:0000313" key="3">
    <source>
        <dbReference type="Proteomes" id="UP000224101"/>
    </source>
</evidence>
<protein>
    <recommendedName>
        <fullName evidence="1">DUF7448 domain-containing protein</fullName>
    </recommendedName>
</protein>
<dbReference type="OrthoDB" id="23773at10239"/>